<dbReference type="SUPFAM" id="SSF51215">
    <property type="entry name" value="Regulatory protein AraC"/>
    <property type="match status" value="1"/>
</dbReference>
<comment type="caution">
    <text evidence="5">The sequence shown here is derived from an EMBL/GenBank/DDBJ whole genome shotgun (WGS) entry which is preliminary data.</text>
</comment>
<dbReference type="InterPro" id="IPR009057">
    <property type="entry name" value="Homeodomain-like_sf"/>
</dbReference>
<evidence type="ECO:0000259" key="4">
    <source>
        <dbReference type="PROSITE" id="PS01124"/>
    </source>
</evidence>
<dbReference type="Gene3D" id="1.10.10.60">
    <property type="entry name" value="Homeodomain-like"/>
    <property type="match status" value="1"/>
</dbReference>
<dbReference type="GO" id="GO:0003700">
    <property type="term" value="F:DNA-binding transcription factor activity"/>
    <property type="evidence" value="ECO:0007669"/>
    <property type="project" value="InterPro"/>
</dbReference>
<dbReference type="AlphaFoldDB" id="A0A4Q5KEX0"/>
<dbReference type="PANTHER" id="PTHR43280">
    <property type="entry name" value="ARAC-FAMILY TRANSCRIPTIONAL REGULATOR"/>
    <property type="match status" value="1"/>
</dbReference>
<evidence type="ECO:0000313" key="6">
    <source>
        <dbReference type="Proteomes" id="UP000293465"/>
    </source>
</evidence>
<dbReference type="PANTHER" id="PTHR43280:SF32">
    <property type="entry name" value="TRANSCRIPTIONAL REGULATORY PROTEIN"/>
    <property type="match status" value="1"/>
</dbReference>
<gene>
    <name evidence="5" type="ORF">ERW49_15615</name>
</gene>
<dbReference type="OrthoDB" id="9814125at2"/>
<dbReference type="RefSeq" id="WP_130088030.1">
    <property type="nucleotide sequence ID" value="NZ_SEZJ01000016.1"/>
</dbReference>
<reference evidence="5 6" key="1">
    <citation type="submission" date="2019-02" db="EMBL/GenBank/DDBJ databases">
        <title>Genome sequences of Aliivibrio finisterrensis strains from farmed Atlantic salmon.</title>
        <authorList>
            <person name="Bowman J.P."/>
        </authorList>
    </citation>
    <scope>NUCLEOTIDE SEQUENCE [LARGE SCALE GENOMIC DNA]</scope>
    <source>
        <strain evidence="5 6">A32</strain>
    </source>
</reference>
<dbReference type="PROSITE" id="PS01124">
    <property type="entry name" value="HTH_ARAC_FAMILY_2"/>
    <property type="match status" value="1"/>
</dbReference>
<evidence type="ECO:0000313" key="5">
    <source>
        <dbReference type="EMBL" id="RYU44584.1"/>
    </source>
</evidence>
<dbReference type="InterPro" id="IPR037923">
    <property type="entry name" value="HTH-like"/>
</dbReference>
<dbReference type="EMBL" id="SEZJ01000016">
    <property type="protein sequence ID" value="RYU44584.1"/>
    <property type="molecule type" value="Genomic_DNA"/>
</dbReference>
<feature type="domain" description="HTH araC/xylS-type" evidence="4">
    <location>
        <begin position="173"/>
        <end position="274"/>
    </location>
</feature>
<proteinExistence type="predicted"/>
<keyword evidence="2" id="KW-0238">DNA-binding</keyword>
<dbReference type="Pfam" id="PF02311">
    <property type="entry name" value="AraC_binding"/>
    <property type="match status" value="1"/>
</dbReference>
<dbReference type="SMART" id="SM00342">
    <property type="entry name" value="HTH_ARAC"/>
    <property type="match status" value="1"/>
</dbReference>
<accession>A0A4Q5KEX0</accession>
<dbReference type="Pfam" id="PF12833">
    <property type="entry name" value="HTH_18"/>
    <property type="match status" value="1"/>
</dbReference>
<sequence length="284" mass="32779">MIIPQIRITENTVPEAELVQIWSKEKLLELDKNNALFHPHRIDFSVLLFVTSQTAKHEVDGKTINLNKGDILLFAKQSVHRFIQESEWEGIVITVSDNYWFNDLNTQSILYIESLFSRCTLVKQNHVYDQLFSLITNLATRVPIQEPVIKHLLISLLLLISEKVQIPQATIGNDLYSSFLDMLNSKRELQNINEMAKALKVSMYQLRKACIVCSGKPPKQLMSEHILVEAIRLLKYTELPIQHISDLLGFDEASYFSKFIKTKTTLTPAKVRQSKTKAEYYQQE</sequence>
<name>A0A4Q5KEX0_9GAMM</name>
<dbReference type="GO" id="GO:0043565">
    <property type="term" value="F:sequence-specific DNA binding"/>
    <property type="evidence" value="ECO:0007669"/>
    <property type="project" value="InterPro"/>
</dbReference>
<dbReference type="InterPro" id="IPR018060">
    <property type="entry name" value="HTH_AraC"/>
</dbReference>
<evidence type="ECO:0000256" key="1">
    <source>
        <dbReference type="ARBA" id="ARBA00023015"/>
    </source>
</evidence>
<organism evidence="5 6">
    <name type="scientific">Aliivibrio finisterrensis</name>
    <dbReference type="NCBI Taxonomy" id="511998"/>
    <lineage>
        <taxon>Bacteria</taxon>
        <taxon>Pseudomonadati</taxon>
        <taxon>Pseudomonadota</taxon>
        <taxon>Gammaproteobacteria</taxon>
        <taxon>Vibrionales</taxon>
        <taxon>Vibrionaceae</taxon>
        <taxon>Aliivibrio</taxon>
    </lineage>
</organism>
<dbReference type="InterPro" id="IPR003313">
    <property type="entry name" value="AraC-bd"/>
</dbReference>
<keyword evidence="1" id="KW-0805">Transcription regulation</keyword>
<dbReference type="GeneID" id="56276498"/>
<keyword evidence="3" id="KW-0804">Transcription</keyword>
<evidence type="ECO:0000256" key="3">
    <source>
        <dbReference type="ARBA" id="ARBA00023163"/>
    </source>
</evidence>
<dbReference type="Proteomes" id="UP000293465">
    <property type="component" value="Unassembled WGS sequence"/>
</dbReference>
<evidence type="ECO:0000256" key="2">
    <source>
        <dbReference type="ARBA" id="ARBA00023125"/>
    </source>
</evidence>
<dbReference type="SUPFAM" id="SSF46689">
    <property type="entry name" value="Homeodomain-like"/>
    <property type="match status" value="1"/>
</dbReference>
<protein>
    <submittedName>
        <fullName evidence="5">AraC family transcriptional regulator</fullName>
    </submittedName>
</protein>